<evidence type="ECO:0000313" key="2">
    <source>
        <dbReference type="Proteomes" id="UP001596405"/>
    </source>
</evidence>
<dbReference type="RefSeq" id="WP_153042112.1">
    <property type="nucleotide sequence ID" value="NZ_JBHSYQ010000003.1"/>
</dbReference>
<evidence type="ECO:0000313" key="1">
    <source>
        <dbReference type="EMBL" id="MFC6997674.1"/>
    </source>
</evidence>
<sequence>MEKHACGLYLLGLSALVELAAKVEVQQCVVSLQGSEGSQRLPVHLTLAVNRLPTATIISKKIQFQQPTINNKQSTISN</sequence>
<dbReference type="EMBL" id="JBHSYQ010000003">
    <property type="protein sequence ID" value="MFC6997674.1"/>
    <property type="molecule type" value="Genomic_DNA"/>
</dbReference>
<comment type="caution">
    <text evidence="1">The sequence shown here is derived from an EMBL/GenBank/DDBJ whole genome shotgun (WGS) entry which is preliminary data.</text>
</comment>
<protein>
    <recommendedName>
        <fullName evidence="3">Secreted protein</fullName>
    </recommendedName>
</protein>
<proteinExistence type="predicted"/>
<accession>A0ABW2DMV7</accession>
<gene>
    <name evidence="1" type="ORF">ACFQHR_08555</name>
</gene>
<name>A0ABW2DMV7_9BACT</name>
<dbReference type="Proteomes" id="UP001596405">
    <property type="component" value="Unassembled WGS sequence"/>
</dbReference>
<reference evidence="2" key="1">
    <citation type="journal article" date="2019" name="Int. J. Syst. Evol. Microbiol.">
        <title>The Global Catalogue of Microorganisms (GCM) 10K type strain sequencing project: providing services to taxonomists for standard genome sequencing and annotation.</title>
        <authorList>
            <consortium name="The Broad Institute Genomics Platform"/>
            <consortium name="The Broad Institute Genome Sequencing Center for Infectious Disease"/>
            <person name="Wu L."/>
            <person name="Ma J."/>
        </authorList>
    </citation>
    <scope>NUCLEOTIDE SEQUENCE [LARGE SCALE GENOMIC DNA]</scope>
    <source>
        <strain evidence="2">CGMCC 4.7393</strain>
    </source>
</reference>
<organism evidence="1 2">
    <name type="scientific">Rufibacter roseus</name>
    <dbReference type="NCBI Taxonomy" id="1567108"/>
    <lineage>
        <taxon>Bacteria</taxon>
        <taxon>Pseudomonadati</taxon>
        <taxon>Bacteroidota</taxon>
        <taxon>Cytophagia</taxon>
        <taxon>Cytophagales</taxon>
        <taxon>Hymenobacteraceae</taxon>
        <taxon>Rufibacter</taxon>
    </lineage>
</organism>
<keyword evidence="2" id="KW-1185">Reference proteome</keyword>
<evidence type="ECO:0008006" key="3">
    <source>
        <dbReference type="Google" id="ProtNLM"/>
    </source>
</evidence>